<organism evidence="2 3">
    <name type="scientific">Kaistella daneshvariae</name>
    <dbReference type="NCBI Taxonomy" id="2487074"/>
    <lineage>
        <taxon>Bacteria</taxon>
        <taxon>Pseudomonadati</taxon>
        <taxon>Bacteroidota</taxon>
        <taxon>Flavobacteriia</taxon>
        <taxon>Flavobacteriales</taxon>
        <taxon>Weeksellaceae</taxon>
        <taxon>Chryseobacterium group</taxon>
        <taxon>Kaistella</taxon>
    </lineage>
</organism>
<accession>A0A3N0X0W6</accession>
<dbReference type="InterPro" id="IPR011990">
    <property type="entry name" value="TPR-like_helical_dom_sf"/>
</dbReference>
<keyword evidence="1" id="KW-0802">TPR repeat</keyword>
<evidence type="ECO:0000313" key="3">
    <source>
        <dbReference type="Proteomes" id="UP000270224"/>
    </source>
</evidence>
<dbReference type="Gene3D" id="1.25.40.10">
    <property type="entry name" value="Tetratricopeptide repeat domain"/>
    <property type="match status" value="1"/>
</dbReference>
<protein>
    <submittedName>
        <fullName evidence="2">Tetratricopeptide repeat protein</fullName>
    </submittedName>
</protein>
<sequence length="203" mass="23843">MRHFNQHFIKMKFLHYLLIFLVLLTSCKSDKISEKSIELNNKAINAISVEQYSEALKYSEQAIKADEKNYNAYTIKAQMLIKQNNLNEAEKTIQKQLEIKPDFAEGWTFKGLINDLNGNQKLAKQDYQKSIDLFKERNRNKEFNPQSNDLSIYFSLFLIGDLNSQTEMKKLQNKWKNNKPAYETMISVKKMGKKELISQMLID</sequence>
<evidence type="ECO:0000313" key="2">
    <source>
        <dbReference type="EMBL" id="ROI10795.1"/>
    </source>
</evidence>
<name>A0A3N0X0W6_9FLAO</name>
<evidence type="ECO:0000256" key="1">
    <source>
        <dbReference type="PROSITE-ProRule" id="PRU00339"/>
    </source>
</evidence>
<dbReference type="PROSITE" id="PS51257">
    <property type="entry name" value="PROKAR_LIPOPROTEIN"/>
    <property type="match status" value="1"/>
</dbReference>
<dbReference type="OrthoDB" id="9815010at2"/>
<reference evidence="3" key="1">
    <citation type="submission" date="2018-11" db="EMBL/GenBank/DDBJ databases">
        <title>Proposal to divide the Flavobacteriaceae and reorganize its genera based on Amino Acid Identity values calculated from whole genome sequences.</title>
        <authorList>
            <person name="Nicholson A.C."/>
            <person name="Gulvik C.A."/>
            <person name="Whitney A.M."/>
            <person name="Humrighouse B.W."/>
            <person name="Bell M."/>
            <person name="Holmens B."/>
            <person name="Steigerwalt A."/>
            <person name="Villarma A."/>
            <person name="Sheth M."/>
            <person name="Batra D."/>
            <person name="Pryor J."/>
            <person name="Bernardet J.-F."/>
            <person name="Hugo C."/>
            <person name="Kampfer P."/>
            <person name="Newman J."/>
            <person name="Mcquiston J.R."/>
        </authorList>
    </citation>
    <scope>NUCLEOTIDE SEQUENCE [LARGE SCALE GENOMIC DNA]</scope>
    <source>
        <strain evidence="3">H3056</strain>
    </source>
</reference>
<dbReference type="SUPFAM" id="SSF48452">
    <property type="entry name" value="TPR-like"/>
    <property type="match status" value="1"/>
</dbReference>
<proteinExistence type="predicted"/>
<dbReference type="Proteomes" id="UP000270224">
    <property type="component" value="Unassembled WGS sequence"/>
</dbReference>
<comment type="caution">
    <text evidence="2">The sequence shown here is derived from an EMBL/GenBank/DDBJ whole genome shotgun (WGS) entry which is preliminary data.</text>
</comment>
<feature type="repeat" description="TPR" evidence="1">
    <location>
        <begin position="70"/>
        <end position="103"/>
    </location>
</feature>
<dbReference type="Pfam" id="PF14559">
    <property type="entry name" value="TPR_19"/>
    <property type="match status" value="1"/>
</dbReference>
<dbReference type="SMART" id="SM00028">
    <property type="entry name" value="TPR"/>
    <property type="match status" value="3"/>
</dbReference>
<dbReference type="EMBL" id="RJUG01000001">
    <property type="protein sequence ID" value="ROI10795.1"/>
    <property type="molecule type" value="Genomic_DNA"/>
</dbReference>
<dbReference type="InterPro" id="IPR019734">
    <property type="entry name" value="TPR_rpt"/>
</dbReference>
<gene>
    <name evidence="2" type="ORF">EGI11_02580</name>
</gene>
<dbReference type="PROSITE" id="PS50005">
    <property type="entry name" value="TPR"/>
    <property type="match status" value="1"/>
</dbReference>
<dbReference type="AlphaFoldDB" id="A0A3N0X0W6"/>